<sequence length="192" mass="21628">MPFRLDTGRAVLGTLPSATRSPSCPPAARSSHTFDSTVEGKVLPNLKTAGCRQCSRRLAIPRRSTTLTAGAPGQGRQMNENSVNSLKSHSQQRCGTPKVWQSVSESWDQRWEMPDRTWSWTPGDQEHRAGRTLPHFLSDKRLSHLLALPPLIIQNTHRSSYRLSPLQKRHFTAKKYCAVARLRSEYLEGKRA</sequence>
<feature type="compositionally biased region" description="Low complexity" evidence="1">
    <location>
        <begin position="16"/>
        <end position="31"/>
    </location>
</feature>
<keyword evidence="3" id="KW-1185">Reference proteome</keyword>
<dbReference type="GeneID" id="85456525"/>
<dbReference type="Proteomes" id="UP001224890">
    <property type="component" value="Unassembled WGS sequence"/>
</dbReference>
<evidence type="ECO:0000256" key="1">
    <source>
        <dbReference type="SAM" id="MobiDB-lite"/>
    </source>
</evidence>
<dbReference type="EMBL" id="JAHMHR010000009">
    <property type="protein sequence ID" value="KAK1689284.1"/>
    <property type="molecule type" value="Genomic_DNA"/>
</dbReference>
<gene>
    <name evidence="2" type="ORF">BDP55DRAFT_629241</name>
</gene>
<name>A0AAJ0AW98_9PEZI</name>
<reference evidence="2" key="1">
    <citation type="submission" date="2021-06" db="EMBL/GenBank/DDBJ databases">
        <title>Comparative genomics, transcriptomics and evolutionary studies reveal genomic signatures of adaptation to plant cell wall in hemibiotrophic fungi.</title>
        <authorList>
            <consortium name="DOE Joint Genome Institute"/>
            <person name="Baroncelli R."/>
            <person name="Diaz J.F."/>
            <person name="Benocci T."/>
            <person name="Peng M."/>
            <person name="Battaglia E."/>
            <person name="Haridas S."/>
            <person name="Andreopoulos W."/>
            <person name="Labutti K."/>
            <person name="Pangilinan J."/>
            <person name="Floch G.L."/>
            <person name="Makela M.R."/>
            <person name="Henrissat B."/>
            <person name="Grigoriev I.V."/>
            <person name="Crouch J.A."/>
            <person name="De Vries R.P."/>
            <person name="Sukno S.A."/>
            <person name="Thon M.R."/>
        </authorList>
    </citation>
    <scope>NUCLEOTIDE SEQUENCE</scope>
    <source>
        <strain evidence="2">CBS 193.32</strain>
    </source>
</reference>
<comment type="caution">
    <text evidence="2">The sequence shown here is derived from an EMBL/GenBank/DDBJ whole genome shotgun (WGS) entry which is preliminary data.</text>
</comment>
<evidence type="ECO:0000313" key="2">
    <source>
        <dbReference type="EMBL" id="KAK1689284.1"/>
    </source>
</evidence>
<accession>A0AAJ0AW98</accession>
<feature type="compositionally biased region" description="Polar residues" evidence="1">
    <location>
        <begin position="76"/>
        <end position="98"/>
    </location>
</feature>
<protein>
    <submittedName>
        <fullName evidence="2">Uncharacterized protein</fullName>
    </submittedName>
</protein>
<evidence type="ECO:0000313" key="3">
    <source>
        <dbReference type="Proteomes" id="UP001224890"/>
    </source>
</evidence>
<dbReference type="AlphaFoldDB" id="A0AAJ0AW98"/>
<dbReference type="RefSeq" id="XP_060432979.1">
    <property type="nucleotide sequence ID" value="XM_060571999.1"/>
</dbReference>
<feature type="region of interest" description="Disordered" evidence="1">
    <location>
        <begin position="62"/>
        <end position="98"/>
    </location>
</feature>
<feature type="region of interest" description="Disordered" evidence="1">
    <location>
        <begin position="1"/>
        <end position="32"/>
    </location>
</feature>
<organism evidence="2 3">
    <name type="scientific">Colletotrichum godetiae</name>
    <dbReference type="NCBI Taxonomy" id="1209918"/>
    <lineage>
        <taxon>Eukaryota</taxon>
        <taxon>Fungi</taxon>
        <taxon>Dikarya</taxon>
        <taxon>Ascomycota</taxon>
        <taxon>Pezizomycotina</taxon>
        <taxon>Sordariomycetes</taxon>
        <taxon>Hypocreomycetidae</taxon>
        <taxon>Glomerellales</taxon>
        <taxon>Glomerellaceae</taxon>
        <taxon>Colletotrichum</taxon>
        <taxon>Colletotrichum acutatum species complex</taxon>
    </lineage>
</organism>
<proteinExistence type="predicted"/>